<protein>
    <submittedName>
        <fullName evidence="2">CHAT domain-containing protein</fullName>
    </submittedName>
</protein>
<reference evidence="2" key="1">
    <citation type="submission" date="2019-02" db="EMBL/GenBank/DDBJ databases">
        <authorList>
            <person name="Gruber-Vodicka R. H."/>
            <person name="Seah K. B. B."/>
        </authorList>
    </citation>
    <scope>NUCLEOTIDE SEQUENCE</scope>
    <source>
        <strain evidence="2">BECK_DK161</strain>
    </source>
</reference>
<dbReference type="AlphaFoldDB" id="A0A450SBH6"/>
<organism evidence="2">
    <name type="scientific">Candidatus Kentrum sp. DK</name>
    <dbReference type="NCBI Taxonomy" id="2126562"/>
    <lineage>
        <taxon>Bacteria</taxon>
        <taxon>Pseudomonadati</taxon>
        <taxon>Pseudomonadota</taxon>
        <taxon>Gammaproteobacteria</taxon>
        <taxon>Candidatus Kentrum</taxon>
    </lineage>
</organism>
<dbReference type="PANTHER" id="PTHR10098">
    <property type="entry name" value="RAPSYN-RELATED"/>
    <property type="match status" value="1"/>
</dbReference>
<evidence type="ECO:0000313" key="2">
    <source>
        <dbReference type="EMBL" id="VFJ49536.1"/>
    </source>
</evidence>
<sequence>MRAYKDKSKGIKFRIHVKRLSPRILHLATHGFFLEKKGDSTDRPMTLSGLALAGANRGIMEEIGPDGEDGILYALEAQNLNLERTELVVLSTRDTGKGEVDVSEGVYGLTRAFRTAGARNILMTLWPLHDELAAEFMIDFYRNWPSGDSSTGGSLRSTPATALRETRLAWIESEDEKKRNPRYWAP</sequence>
<evidence type="ECO:0000259" key="1">
    <source>
        <dbReference type="Pfam" id="PF12770"/>
    </source>
</evidence>
<dbReference type="Pfam" id="PF12770">
    <property type="entry name" value="CHAT"/>
    <property type="match status" value="1"/>
</dbReference>
<gene>
    <name evidence="2" type="ORF">BECKDK2373C_GA0170839_102625</name>
</gene>
<feature type="domain" description="CHAT" evidence="1">
    <location>
        <begin position="21"/>
        <end position="185"/>
    </location>
</feature>
<accession>A0A450SBH6</accession>
<dbReference type="PANTHER" id="PTHR10098:SF108">
    <property type="entry name" value="TETRATRICOPEPTIDE REPEAT PROTEIN 28"/>
    <property type="match status" value="1"/>
</dbReference>
<dbReference type="InterPro" id="IPR024983">
    <property type="entry name" value="CHAT_dom"/>
</dbReference>
<proteinExistence type="predicted"/>
<name>A0A450SBH6_9GAMM</name>
<dbReference type="EMBL" id="CAADEY010000026">
    <property type="protein sequence ID" value="VFJ49536.1"/>
    <property type="molecule type" value="Genomic_DNA"/>
</dbReference>